<protein>
    <recommendedName>
        <fullName evidence="4">DUF1554 domain-containing protein</fullName>
    </recommendedName>
</protein>
<organism evidence="2 3">
    <name type="scientific">Treponema denticola SP33</name>
    <dbReference type="NCBI Taxonomy" id="999437"/>
    <lineage>
        <taxon>Bacteria</taxon>
        <taxon>Pseudomonadati</taxon>
        <taxon>Spirochaetota</taxon>
        <taxon>Spirochaetia</taxon>
        <taxon>Spirochaetales</taxon>
        <taxon>Treponemataceae</taxon>
        <taxon>Treponema</taxon>
    </lineage>
</organism>
<dbReference type="Proteomes" id="UP000016183">
    <property type="component" value="Unassembled WGS sequence"/>
</dbReference>
<evidence type="ECO:0000256" key="1">
    <source>
        <dbReference type="SAM" id="SignalP"/>
    </source>
</evidence>
<evidence type="ECO:0000313" key="3">
    <source>
        <dbReference type="Proteomes" id="UP000016183"/>
    </source>
</evidence>
<dbReference type="EMBL" id="AGDZ01000031">
    <property type="protein sequence ID" value="EMB21177.1"/>
    <property type="molecule type" value="Genomic_DNA"/>
</dbReference>
<dbReference type="PROSITE" id="PS51257">
    <property type="entry name" value="PROKAR_LIPOPROTEIN"/>
    <property type="match status" value="1"/>
</dbReference>
<gene>
    <name evidence="2" type="ORF">HMPREF9733_02500</name>
</gene>
<dbReference type="RefSeq" id="WP_010697528.1">
    <property type="nucleotide sequence ID" value="NZ_KB442454.1"/>
</dbReference>
<feature type="signal peptide" evidence="1">
    <location>
        <begin position="1"/>
        <end position="21"/>
    </location>
</feature>
<dbReference type="HOGENOM" id="CLU_939881_0_0_12"/>
<comment type="caution">
    <text evidence="2">The sequence shown here is derived from an EMBL/GenBank/DDBJ whole genome shotgun (WGS) entry which is preliminary data.</text>
</comment>
<evidence type="ECO:0000313" key="2">
    <source>
        <dbReference type="EMBL" id="EMB21177.1"/>
    </source>
</evidence>
<keyword evidence="1" id="KW-0732">Signal</keyword>
<name>M2B885_TREDN</name>
<evidence type="ECO:0008006" key="4">
    <source>
        <dbReference type="Google" id="ProtNLM"/>
    </source>
</evidence>
<dbReference type="OrthoDB" id="361748at2"/>
<accession>M2B885</accession>
<proteinExistence type="predicted"/>
<dbReference type="AlphaFoldDB" id="M2B885"/>
<sequence>MKQFSKIAVFLLIVTAITFMACSSPFSDSGSGNTSSGGGNQTPPVTYIGTKAPTEAKVVGDIMFSDGSATTYSAELELTDEQKTAVIAVIYKIDGAKPYGVGIRHASHEAGYEGWAGDSHPWCLVTAKGYNKNITTIQCIPSGDAGNLAFTGDTDGSDNFAKIKEALGNEDDTSNLSNYPAFEFAINYKDKDGSHVKGSAYENGWYLPTVAELYDIHKEIETVDAALKECGGKTFASPEDNWSTYWSSSQQPLHCEFSNSDDGDRRAYGLDVVTGAYNDSCYKINNWFYVCCIREF</sequence>
<dbReference type="PATRIC" id="fig|999437.3.peg.2577"/>
<reference evidence="2 3" key="1">
    <citation type="submission" date="2012-01" db="EMBL/GenBank/DDBJ databases">
        <title>The Genome Sequence of Treponema denticola SP33.</title>
        <authorList>
            <consortium name="The Broad Institute Genome Sequencing Platform"/>
            <person name="Earl A."/>
            <person name="Ward D."/>
            <person name="Feldgarden M."/>
            <person name="Gevers D."/>
            <person name="Blanton J.M."/>
            <person name="Fenno C.J."/>
            <person name="Baranova O.V."/>
            <person name="Mathney J."/>
            <person name="Dewhirst F.E."/>
            <person name="Izard J."/>
            <person name="Young S.K."/>
            <person name="Zeng Q."/>
            <person name="Gargeya S."/>
            <person name="Fitzgerald M."/>
            <person name="Haas B."/>
            <person name="Abouelleil A."/>
            <person name="Alvarado L."/>
            <person name="Arachchi H.M."/>
            <person name="Berlin A."/>
            <person name="Chapman S.B."/>
            <person name="Gearin G."/>
            <person name="Goldberg J."/>
            <person name="Griggs A."/>
            <person name="Gujja S."/>
            <person name="Hansen M."/>
            <person name="Heiman D."/>
            <person name="Howarth C."/>
            <person name="Larimer J."/>
            <person name="Lui A."/>
            <person name="MacDonald P.J.P."/>
            <person name="McCowen C."/>
            <person name="Montmayeur A."/>
            <person name="Murphy C."/>
            <person name="Neiman D."/>
            <person name="Pearson M."/>
            <person name="Priest M."/>
            <person name="Roberts A."/>
            <person name="Saif S."/>
            <person name="Shea T."/>
            <person name="Sisk P."/>
            <person name="Stolte C."/>
            <person name="Sykes S."/>
            <person name="Wortman J."/>
            <person name="Nusbaum C."/>
            <person name="Birren B."/>
        </authorList>
    </citation>
    <scope>NUCLEOTIDE SEQUENCE [LARGE SCALE GENOMIC DNA]</scope>
    <source>
        <strain evidence="2 3">SP33</strain>
    </source>
</reference>
<feature type="chain" id="PRO_5004020386" description="DUF1554 domain-containing protein" evidence="1">
    <location>
        <begin position="22"/>
        <end position="296"/>
    </location>
</feature>